<dbReference type="AlphaFoldDB" id="A0AB37I8Z5"/>
<dbReference type="RefSeq" id="WP_113792874.1">
    <property type="nucleotide sequence ID" value="NZ_JBFCRC010000007.1"/>
</dbReference>
<accession>A0AB37I8Z5</accession>
<dbReference type="EMBL" id="LESJ01000006">
    <property type="protein sequence ID" value="RBT67556.1"/>
    <property type="molecule type" value="Genomic_DNA"/>
</dbReference>
<evidence type="ECO:0000313" key="1">
    <source>
        <dbReference type="EMBL" id="RBT67556.1"/>
    </source>
</evidence>
<proteinExistence type="predicted"/>
<protein>
    <submittedName>
        <fullName evidence="1">Uncharacterized protein</fullName>
    </submittedName>
</protein>
<gene>
    <name evidence="1" type="ORF">EB03_02323</name>
</gene>
<sequence length="152" mass="17525">MELAHRSNLKASLLSFNIDLQKLSDSYNQDSEDLNIRVSGSFFLPNENFGEYNRLFISIMLYPDEDNKLASQIAYEIPYELIGKSISFDYTFRISKKMIHKKINKYFRLSLATTSKHDGEIGIDVSLEAGKFFENYFPINVSDLVGDELNDE</sequence>
<name>A0AB37I8Z5_ENTHR</name>
<dbReference type="Proteomes" id="UP000253498">
    <property type="component" value="Unassembled WGS sequence"/>
</dbReference>
<reference evidence="1 2" key="1">
    <citation type="submission" date="2015-06" db="EMBL/GenBank/DDBJ databases">
        <title>The Genome Sequence of Enterococcus hirae 88EA1.</title>
        <authorList>
            <consortium name="The Broad Institute Genomics Platform"/>
            <consortium name="The Broad Institute Genome Sequencing Center for Infectious Disease"/>
            <person name="Earl A.M."/>
            <person name="Van Tyne D."/>
            <person name="Lebreton F."/>
            <person name="Saavedra J.T."/>
            <person name="Gilmore M.S."/>
            <person name="Manson McGuire A."/>
            <person name="Clock S."/>
            <person name="Crupain M."/>
            <person name="Rangan U."/>
            <person name="Young S."/>
            <person name="Abouelleil A."/>
            <person name="Cao P."/>
            <person name="Chapman S.B."/>
            <person name="Griggs A."/>
            <person name="Priest M."/>
            <person name="Shea T."/>
            <person name="Wortman J."/>
            <person name="Nusbaum C."/>
            <person name="Birren B."/>
        </authorList>
    </citation>
    <scope>NUCLEOTIDE SEQUENCE [LARGE SCALE GENOMIC DNA]</scope>
    <source>
        <strain evidence="1 2">88EA1</strain>
    </source>
</reference>
<comment type="caution">
    <text evidence="1">The sequence shown here is derived from an EMBL/GenBank/DDBJ whole genome shotgun (WGS) entry which is preliminary data.</text>
</comment>
<organism evidence="1 2">
    <name type="scientific">Enterococcus hirae</name>
    <dbReference type="NCBI Taxonomy" id="1354"/>
    <lineage>
        <taxon>Bacteria</taxon>
        <taxon>Bacillati</taxon>
        <taxon>Bacillota</taxon>
        <taxon>Bacilli</taxon>
        <taxon>Lactobacillales</taxon>
        <taxon>Enterococcaceae</taxon>
        <taxon>Enterococcus</taxon>
    </lineage>
</organism>
<evidence type="ECO:0000313" key="2">
    <source>
        <dbReference type="Proteomes" id="UP000253498"/>
    </source>
</evidence>